<feature type="transmembrane region" description="Helical" evidence="6">
    <location>
        <begin position="149"/>
        <end position="166"/>
    </location>
</feature>
<dbReference type="GO" id="GO:0016121">
    <property type="term" value="P:carotene catabolic process"/>
    <property type="evidence" value="ECO:0007669"/>
    <property type="project" value="TreeGrafter"/>
</dbReference>
<dbReference type="PANTHER" id="PTHR10543">
    <property type="entry name" value="BETA-CAROTENE DIOXYGENASE"/>
    <property type="match status" value="1"/>
</dbReference>
<dbReference type="RefSeq" id="WP_058465383.1">
    <property type="nucleotide sequence ID" value="NZ_CAAAHQ010000022.1"/>
</dbReference>
<evidence type="ECO:0000313" key="10">
    <source>
        <dbReference type="Proteomes" id="UP000255316"/>
    </source>
</evidence>
<organism evidence="8 10">
    <name type="scientific">Legionella cincinnatiensis</name>
    <dbReference type="NCBI Taxonomy" id="28085"/>
    <lineage>
        <taxon>Bacteria</taxon>
        <taxon>Pseudomonadati</taxon>
        <taxon>Pseudomonadota</taxon>
        <taxon>Gammaproteobacteria</taxon>
        <taxon>Legionellales</taxon>
        <taxon>Legionellaceae</taxon>
        <taxon>Legionella</taxon>
    </lineage>
</organism>
<sequence>MLNIILGFLPWVLYFILLGYNQYILAISTALVVTVLLSFNELKKGFILTWGTFLFFLLLLGVTLFTSLDWLTLHADLIASYALASIAGFSLLINKPFTLQYAREQVPKEFWESKIFIRINQWITGVWTASFLINACIDSLQLYTAFNPWFYQTISYLPVVFAVWFTQKFPDWYKEKKSRQLIEQSELAQKNNPFLQHNFAPVTQELEVSHLSVTGLLPKDLLGIYVRNGPNPLFPPFSYTYPFDGDGMLHALYFKEGQVTYKNRFVNTTQLQVERRFGKAIYGGVELPFIRDAKLLKPTDPSIPVKIGRFIHVIRHADRYLALHEATSAYEIDAQLNTLGEWNPSNAAEAIALNAHTRLDPQTGELFTIAYGSESIITYHVFNKKGKLTKQGIINVQHNYMVHDFVITHHYVVIFLCPVMVDFMAKMKGKHFATWEPQFPTRIAVLSRAHLDQEIIWINSEAFFCFHFANAYEDKQEIIVDYVRYPDFMMATADLKPAFLYRTTLNFLQKTAHHQQLDDRNVEFPRINDHYTGNQHRYIYTPACFHSAAASSDIYHALIKYDLNTNSSIVHDFGQDIEIGEAVYVPANQAKQEDEGYLMLFTYHKTTKESLFVILDAQNFAASPLAIIKLPQRVPHGLHGSWFPGAW</sequence>
<feature type="transmembrane region" description="Helical" evidence="6">
    <location>
        <begin position="46"/>
        <end position="65"/>
    </location>
</feature>
<dbReference type="EC" id="1.13.11.75" evidence="8"/>
<reference evidence="8 10" key="2">
    <citation type="submission" date="2018-06" db="EMBL/GenBank/DDBJ databases">
        <authorList>
            <consortium name="Pathogen Informatics"/>
            <person name="Doyle S."/>
        </authorList>
    </citation>
    <scope>NUCLEOTIDE SEQUENCE [LARGE SCALE GENOMIC DNA]</scope>
    <source>
        <strain evidence="8 10">NCTC12438</strain>
    </source>
</reference>
<proteinExistence type="inferred from homology"/>
<dbReference type="EMBL" id="LNXX01000042">
    <property type="protein sequence ID" value="KTC83550.1"/>
    <property type="molecule type" value="Genomic_DNA"/>
</dbReference>
<dbReference type="InterPro" id="IPR004294">
    <property type="entry name" value="Carotenoid_Oase"/>
</dbReference>
<dbReference type="GO" id="GO:0010436">
    <property type="term" value="F:carotenoid dioxygenase activity"/>
    <property type="evidence" value="ECO:0007669"/>
    <property type="project" value="TreeGrafter"/>
</dbReference>
<evidence type="ECO:0000313" key="9">
    <source>
        <dbReference type="Proteomes" id="UP000054854"/>
    </source>
</evidence>
<feature type="transmembrane region" description="Helical" evidence="6">
    <location>
        <begin position="77"/>
        <end position="94"/>
    </location>
</feature>
<evidence type="ECO:0000256" key="1">
    <source>
        <dbReference type="ARBA" id="ARBA00006787"/>
    </source>
</evidence>
<keyword evidence="6" id="KW-0812">Transmembrane</keyword>
<keyword evidence="3 8" id="KW-0560">Oxidoreductase</keyword>
<keyword evidence="6" id="KW-0472">Membrane</keyword>
<feature type="transmembrane region" description="Helical" evidence="6">
    <location>
        <begin position="115"/>
        <end position="137"/>
    </location>
</feature>
<evidence type="ECO:0000313" key="7">
    <source>
        <dbReference type="EMBL" id="KTC83550.1"/>
    </source>
</evidence>
<feature type="binding site" evidence="5">
    <location>
        <position position="356"/>
    </location>
    <ligand>
        <name>Fe cation</name>
        <dbReference type="ChEBI" id="CHEBI:24875"/>
        <note>catalytic</note>
    </ligand>
</feature>
<name>A0A378IJ21_9GAMM</name>
<gene>
    <name evidence="7" type="ORF">Lcin_2237</name>
    <name evidence="8" type="ORF">NCTC12438_01090</name>
</gene>
<keyword evidence="4 5" id="KW-0408">Iron</keyword>
<reference evidence="7 9" key="1">
    <citation type="submission" date="2015-11" db="EMBL/GenBank/DDBJ databases">
        <title>Genomic analysis of 38 Legionella species identifies large and diverse effector repertoires.</title>
        <authorList>
            <person name="Burstein D."/>
            <person name="Amaro F."/>
            <person name="Zusman T."/>
            <person name="Lifshitz Z."/>
            <person name="Cohen O."/>
            <person name="Gilbert J.A."/>
            <person name="Pupko T."/>
            <person name="Shuman H.A."/>
            <person name="Segal G."/>
        </authorList>
    </citation>
    <scope>NUCLEOTIDE SEQUENCE [LARGE SCALE GENOMIC DNA]</scope>
    <source>
        <strain evidence="7 9">CDC#72-OH-14</strain>
    </source>
</reference>
<dbReference type="Pfam" id="PF03055">
    <property type="entry name" value="RPE65"/>
    <property type="match status" value="1"/>
</dbReference>
<comment type="similarity">
    <text evidence="1">Belongs to the carotenoid oxygenase family.</text>
</comment>
<accession>A0A378IJ21</accession>
<evidence type="ECO:0000313" key="8">
    <source>
        <dbReference type="EMBL" id="STX34491.1"/>
    </source>
</evidence>
<evidence type="ECO:0000256" key="4">
    <source>
        <dbReference type="ARBA" id="ARBA00023004"/>
    </source>
</evidence>
<feature type="binding site" evidence="5">
    <location>
        <position position="467"/>
    </location>
    <ligand>
        <name>Fe cation</name>
        <dbReference type="ChEBI" id="CHEBI:24875"/>
        <note>catalytic</note>
    </ligand>
</feature>
<dbReference type="Proteomes" id="UP000054854">
    <property type="component" value="Unassembled WGS sequence"/>
</dbReference>
<keyword evidence="6" id="KW-1133">Transmembrane helix</keyword>
<feature type="binding site" evidence="5">
    <location>
        <position position="639"/>
    </location>
    <ligand>
        <name>Fe cation</name>
        <dbReference type="ChEBI" id="CHEBI:24875"/>
        <note>catalytic</note>
    </ligand>
</feature>
<dbReference type="AlphaFoldDB" id="A0A378IJ21"/>
<protein>
    <submittedName>
        <fullName evidence="8">8'-apo-beta-carotenal 15,15'-oxygenase</fullName>
        <ecNumber evidence="8">1.13.11.75</ecNumber>
    </submittedName>
    <submittedName>
        <fullName evidence="7">Carotenoid cleavage oxygenase</fullName>
        <ecNumber evidence="7">1.13.11.-</ecNumber>
    </submittedName>
</protein>
<comment type="cofactor">
    <cofactor evidence="5">
        <name>Fe(2+)</name>
        <dbReference type="ChEBI" id="CHEBI:29033"/>
    </cofactor>
    <text evidence="5">Binds 1 Fe(2+) ion per subunit.</text>
</comment>
<dbReference type="GO" id="GO:0046872">
    <property type="term" value="F:metal ion binding"/>
    <property type="evidence" value="ECO:0007669"/>
    <property type="project" value="UniProtKB-KW"/>
</dbReference>
<dbReference type="PANTHER" id="PTHR10543:SF89">
    <property type="entry name" value="CAROTENOID 9,10(9',10')-CLEAVAGE DIOXYGENASE 1"/>
    <property type="match status" value="1"/>
</dbReference>
<dbReference type="EMBL" id="UGNX01000001">
    <property type="protein sequence ID" value="STX34491.1"/>
    <property type="molecule type" value="Genomic_DNA"/>
</dbReference>
<evidence type="ECO:0000256" key="6">
    <source>
        <dbReference type="SAM" id="Phobius"/>
    </source>
</evidence>
<dbReference type="OrthoDB" id="6636843at2"/>
<evidence type="ECO:0000256" key="2">
    <source>
        <dbReference type="ARBA" id="ARBA00022723"/>
    </source>
</evidence>
<dbReference type="GO" id="GO:0102162">
    <property type="term" value="F:all-trans-8'-apo-beta-carotenal 15,15'-oxygenase activity"/>
    <property type="evidence" value="ECO:0007669"/>
    <property type="project" value="UniProtKB-EC"/>
</dbReference>
<dbReference type="STRING" id="28085.Lcin_2237"/>
<feature type="transmembrane region" description="Helical" evidence="6">
    <location>
        <begin position="12"/>
        <end position="39"/>
    </location>
</feature>
<keyword evidence="9" id="KW-1185">Reference proteome</keyword>
<dbReference type="EC" id="1.13.11.-" evidence="7"/>
<evidence type="ECO:0000256" key="3">
    <source>
        <dbReference type="ARBA" id="ARBA00023002"/>
    </source>
</evidence>
<dbReference type="Proteomes" id="UP000255316">
    <property type="component" value="Unassembled WGS sequence"/>
</dbReference>
<evidence type="ECO:0000256" key="5">
    <source>
        <dbReference type="PIRSR" id="PIRSR604294-1"/>
    </source>
</evidence>
<feature type="binding site" evidence="5">
    <location>
        <position position="403"/>
    </location>
    <ligand>
        <name>Fe cation</name>
        <dbReference type="ChEBI" id="CHEBI:24875"/>
        <note>catalytic</note>
    </ligand>
</feature>
<keyword evidence="2 5" id="KW-0479">Metal-binding</keyword>